<evidence type="ECO:0000313" key="1">
    <source>
        <dbReference type="EMBL" id="BDV35358.1"/>
    </source>
</evidence>
<protein>
    <submittedName>
        <fullName evidence="1">Uncharacterized protein</fullName>
    </submittedName>
</protein>
<keyword evidence="2" id="KW-1185">Reference proteome</keyword>
<reference evidence="1 2" key="1">
    <citation type="journal article" date="2023" name="Int. J. Syst. Evol. Microbiol.">
        <title>Methylocystis iwaonis sp. nov., a type II methane-oxidizing bacterium from surface soil of a rice paddy field in Japan, and emended description of the genus Methylocystis (ex Whittenbury et al. 1970) Bowman et al. 1993.</title>
        <authorList>
            <person name="Kaise H."/>
            <person name="Sawadogo J.B."/>
            <person name="Alam M.S."/>
            <person name="Ueno C."/>
            <person name="Dianou D."/>
            <person name="Shinjo R."/>
            <person name="Asakawa S."/>
        </authorList>
    </citation>
    <scope>NUCLEOTIDE SEQUENCE [LARGE SCALE GENOMIC DNA]</scope>
    <source>
        <strain evidence="1 2">SS37A-Re</strain>
    </source>
</reference>
<sequence>MAAMGARHQLQDDRGLAMFSGANDEAFVLPFHSACSDPRCRKNDNLIPSPYGARESHISGAVMAGLVPAIHAEGHSPTERVIAVDKVHAGALP</sequence>
<evidence type="ECO:0000313" key="2">
    <source>
        <dbReference type="Proteomes" id="UP001317629"/>
    </source>
</evidence>
<name>A0ABM8EBH8_9HYPH</name>
<dbReference type="EMBL" id="AP027142">
    <property type="protein sequence ID" value="BDV35358.1"/>
    <property type="molecule type" value="Genomic_DNA"/>
</dbReference>
<organism evidence="1 2">
    <name type="scientific">Methylocystis iwaonis</name>
    <dbReference type="NCBI Taxonomy" id="2885079"/>
    <lineage>
        <taxon>Bacteria</taxon>
        <taxon>Pseudomonadati</taxon>
        <taxon>Pseudomonadota</taxon>
        <taxon>Alphaproteobacteria</taxon>
        <taxon>Hyphomicrobiales</taxon>
        <taxon>Methylocystaceae</taxon>
        <taxon>Methylocystis</taxon>
    </lineage>
</organism>
<proteinExistence type="predicted"/>
<gene>
    <name evidence="1" type="ORF">SS37A_28870</name>
</gene>
<dbReference type="Proteomes" id="UP001317629">
    <property type="component" value="Chromosome"/>
</dbReference>
<accession>A0ABM8EBH8</accession>